<evidence type="ECO:0000256" key="4">
    <source>
        <dbReference type="PIRSR" id="PIRSR602678-1"/>
    </source>
</evidence>
<evidence type="ECO:0000313" key="5">
    <source>
        <dbReference type="EMBL" id="VFB16216.1"/>
    </source>
</evidence>
<feature type="binding site" evidence="4">
    <location>
        <position position="222"/>
    </location>
    <ligand>
        <name>a divalent metal cation</name>
        <dbReference type="ChEBI" id="CHEBI:60240"/>
        <label>1</label>
    </ligand>
</feature>
<dbReference type="GO" id="GO:0046872">
    <property type="term" value="F:metal ion binding"/>
    <property type="evidence" value="ECO:0007669"/>
    <property type="project" value="UniProtKB-KW"/>
</dbReference>
<dbReference type="NCBIfam" id="TIGR00486">
    <property type="entry name" value="YbgI_SA1388"/>
    <property type="match status" value="1"/>
</dbReference>
<sequence length="264" mass="30112">MSFVKEIYQGLCEFAPENLAEDWDPVGPQIYFPQEKVRGILLCLDVTDRVLEEAIKQDCNVIVSHHPMFFKGLQRIDVEDYKSGLVYQALKEKISILSAHTNLDRAKNGVNDALAEKLGLEDLAPFYLDDQGRNMGYLAKGQFKTMEDLLARLEDLTQYREPIVYGRVPQSVERIAILGGSGAEFLDRAIQAGADLFITGDVKYHDGQDAYEKNFCLIDIGHYDSEKYVLEKLQDLFKQERTVLYGSCDFIVQKCFLDRKTSRC</sequence>
<feature type="binding site" evidence="4">
    <location>
        <position position="226"/>
    </location>
    <ligand>
        <name>a divalent metal cation</name>
        <dbReference type="ChEBI" id="CHEBI:60240"/>
        <label>1</label>
    </ligand>
</feature>
<dbReference type="EMBL" id="CAACYI010000001">
    <property type="protein sequence ID" value="VFB16216.1"/>
    <property type="molecule type" value="Genomic_DNA"/>
</dbReference>
<keyword evidence="6" id="KW-1185">Reference proteome</keyword>
<feature type="binding site" evidence="4">
    <location>
        <position position="66"/>
    </location>
    <ligand>
        <name>a divalent metal cation</name>
        <dbReference type="ChEBI" id="CHEBI:60240"/>
        <label>1</label>
    </ligand>
</feature>
<feature type="binding site" evidence="4">
    <location>
        <position position="104"/>
    </location>
    <ligand>
        <name>a divalent metal cation</name>
        <dbReference type="ChEBI" id="CHEBI:60240"/>
        <label>1</label>
    </ligand>
</feature>
<dbReference type="Gene3D" id="3.40.1390.30">
    <property type="entry name" value="NIF3 (NGG1p interacting factor 3)-like"/>
    <property type="match status" value="2"/>
</dbReference>
<dbReference type="PANTHER" id="PTHR13799:SF14">
    <property type="entry name" value="GTP CYCLOHYDROLASE 1 TYPE 2 HOMOLOG"/>
    <property type="match status" value="1"/>
</dbReference>
<dbReference type="GO" id="GO:0005737">
    <property type="term" value="C:cytoplasm"/>
    <property type="evidence" value="ECO:0007669"/>
    <property type="project" value="TreeGrafter"/>
</dbReference>
<evidence type="ECO:0000256" key="2">
    <source>
        <dbReference type="ARBA" id="ARBA00022112"/>
    </source>
</evidence>
<dbReference type="RefSeq" id="WP_131748770.1">
    <property type="nucleotide sequence ID" value="NZ_CAACYI010000001.1"/>
</dbReference>
<dbReference type="InterPro" id="IPR002678">
    <property type="entry name" value="DUF34/NIF3"/>
</dbReference>
<gene>
    <name evidence="5" type="ORF">NCTC13150_00734</name>
</gene>
<evidence type="ECO:0000256" key="3">
    <source>
        <dbReference type="ARBA" id="ARBA00022723"/>
    </source>
</evidence>
<accession>A0A8H2M4Y2</accession>
<evidence type="ECO:0000313" key="6">
    <source>
        <dbReference type="Proteomes" id="UP000377798"/>
    </source>
</evidence>
<feature type="binding site" evidence="4">
    <location>
        <position position="65"/>
    </location>
    <ligand>
        <name>a divalent metal cation</name>
        <dbReference type="ChEBI" id="CHEBI:60240"/>
        <label>1</label>
    </ligand>
</feature>
<dbReference type="SUPFAM" id="SSF102705">
    <property type="entry name" value="NIF3 (NGG1p interacting factor 3)-like"/>
    <property type="match status" value="1"/>
</dbReference>
<protein>
    <recommendedName>
        <fullName evidence="2">GTP cyclohydrolase 1 type 2 homolog</fullName>
    </recommendedName>
</protein>
<dbReference type="PANTHER" id="PTHR13799">
    <property type="entry name" value="NGG1 INTERACTING FACTOR 3"/>
    <property type="match status" value="1"/>
</dbReference>
<comment type="similarity">
    <text evidence="1">Belongs to the GTP cyclohydrolase I type 2/NIF3 family.</text>
</comment>
<dbReference type="FunFam" id="3.40.1390.30:FF:000001">
    <property type="entry name" value="GTP cyclohydrolase 1 type 2"/>
    <property type="match status" value="1"/>
</dbReference>
<name>A0A8H2M4Y2_9FIRM</name>
<dbReference type="AlphaFoldDB" id="A0A8H2M4Y2"/>
<comment type="caution">
    <text evidence="5">The sequence shown here is derived from an EMBL/GenBank/DDBJ whole genome shotgun (WGS) entry which is preliminary data.</text>
</comment>
<evidence type="ECO:0000256" key="1">
    <source>
        <dbReference type="ARBA" id="ARBA00006964"/>
    </source>
</evidence>
<reference evidence="5 6" key="1">
    <citation type="submission" date="2019-02" db="EMBL/GenBank/DDBJ databases">
        <authorList>
            <consortium name="Pathogen Informatics"/>
        </authorList>
    </citation>
    <scope>NUCLEOTIDE SEQUENCE [LARGE SCALE GENOMIC DNA]</scope>
    <source>
        <strain evidence="5 6">3012STDY7089603</strain>
    </source>
</reference>
<keyword evidence="3 4" id="KW-0479">Metal-binding</keyword>
<organism evidence="5 6">
    <name type="scientific">Urinicoccus massiliensis</name>
    <dbReference type="NCBI Taxonomy" id="1723382"/>
    <lineage>
        <taxon>Bacteria</taxon>
        <taxon>Bacillati</taxon>
        <taxon>Bacillota</taxon>
        <taxon>Tissierellia</taxon>
        <taxon>Tissierellales</taxon>
        <taxon>Peptoniphilaceae</taxon>
        <taxon>Urinicoccus</taxon>
    </lineage>
</organism>
<dbReference type="Pfam" id="PF01784">
    <property type="entry name" value="DUF34_NIF3"/>
    <property type="match status" value="1"/>
</dbReference>
<proteinExistence type="inferred from homology"/>
<dbReference type="Proteomes" id="UP000377798">
    <property type="component" value="Unassembled WGS sequence"/>
</dbReference>
<dbReference type="InterPro" id="IPR036069">
    <property type="entry name" value="DUF34/NIF3_sf"/>
</dbReference>